<feature type="transmembrane region" description="Helical" evidence="1">
    <location>
        <begin position="107"/>
        <end position="127"/>
    </location>
</feature>
<organism evidence="2 3">
    <name type="scientific">Pipistrellus kuhlii</name>
    <name type="common">Kuhl's pipistrelle</name>
    <dbReference type="NCBI Taxonomy" id="59472"/>
    <lineage>
        <taxon>Eukaryota</taxon>
        <taxon>Metazoa</taxon>
        <taxon>Chordata</taxon>
        <taxon>Craniata</taxon>
        <taxon>Vertebrata</taxon>
        <taxon>Euteleostomi</taxon>
        <taxon>Mammalia</taxon>
        <taxon>Eutheria</taxon>
        <taxon>Laurasiatheria</taxon>
        <taxon>Chiroptera</taxon>
        <taxon>Yangochiroptera</taxon>
        <taxon>Vespertilionidae</taxon>
        <taxon>Pipistrellus</taxon>
    </lineage>
</organism>
<keyword evidence="1" id="KW-0812">Transmembrane</keyword>
<comment type="caution">
    <text evidence="2">The sequence shown here is derived from an EMBL/GenBank/DDBJ whole genome shotgun (WGS) entry which is preliminary data.</text>
</comment>
<accession>A0A7J7TW00</accession>
<keyword evidence="1" id="KW-0472">Membrane</keyword>
<dbReference type="AlphaFoldDB" id="A0A7J7TW00"/>
<sequence>MLGKESRIQIRLGVAPSATATATATHTQVPAPGRTVMPVELSTDLTQPLHREPIATPSSRTCCPALIWSWGSSTPSFLLFSSFFSISMQLLPLIFPQSSTSFHILSAATWALIICCLVVKVLCKFLLTNSYQIVNSLKVDVLLCCLPALKIYSKKEMK</sequence>
<reference evidence="2 3" key="1">
    <citation type="journal article" date="2020" name="Nature">
        <title>Six reference-quality genomes reveal evolution of bat adaptations.</title>
        <authorList>
            <person name="Jebb D."/>
            <person name="Huang Z."/>
            <person name="Pippel M."/>
            <person name="Hughes G.M."/>
            <person name="Lavrichenko K."/>
            <person name="Devanna P."/>
            <person name="Winkler S."/>
            <person name="Jermiin L.S."/>
            <person name="Skirmuntt E.C."/>
            <person name="Katzourakis A."/>
            <person name="Burkitt-Gray L."/>
            <person name="Ray D.A."/>
            <person name="Sullivan K.A.M."/>
            <person name="Roscito J.G."/>
            <person name="Kirilenko B.M."/>
            <person name="Davalos L.M."/>
            <person name="Corthals A.P."/>
            <person name="Power M.L."/>
            <person name="Jones G."/>
            <person name="Ransome R.D."/>
            <person name="Dechmann D.K.N."/>
            <person name="Locatelli A.G."/>
            <person name="Puechmaille S.J."/>
            <person name="Fedrigo O."/>
            <person name="Jarvis E.D."/>
            <person name="Hiller M."/>
            <person name="Vernes S.C."/>
            <person name="Myers E.W."/>
            <person name="Teeling E.C."/>
        </authorList>
    </citation>
    <scope>NUCLEOTIDE SEQUENCE [LARGE SCALE GENOMIC DNA]</scope>
    <source>
        <strain evidence="2">MPipKuh1</strain>
        <tissue evidence="2">Flight muscle</tissue>
    </source>
</reference>
<evidence type="ECO:0000313" key="2">
    <source>
        <dbReference type="EMBL" id="KAF6304785.1"/>
    </source>
</evidence>
<name>A0A7J7TW00_PIPKU</name>
<proteinExistence type="predicted"/>
<dbReference type="Proteomes" id="UP000558488">
    <property type="component" value="Unassembled WGS sequence"/>
</dbReference>
<keyword evidence="1" id="KW-1133">Transmembrane helix</keyword>
<dbReference type="EMBL" id="JACAGB010000024">
    <property type="protein sequence ID" value="KAF6304785.1"/>
    <property type="molecule type" value="Genomic_DNA"/>
</dbReference>
<gene>
    <name evidence="2" type="ORF">mPipKuh1_009239</name>
</gene>
<keyword evidence="3" id="KW-1185">Reference proteome</keyword>
<evidence type="ECO:0000256" key="1">
    <source>
        <dbReference type="SAM" id="Phobius"/>
    </source>
</evidence>
<evidence type="ECO:0000313" key="3">
    <source>
        <dbReference type="Proteomes" id="UP000558488"/>
    </source>
</evidence>
<protein>
    <submittedName>
        <fullName evidence="2">Uncharacterized protein</fullName>
    </submittedName>
</protein>